<dbReference type="PROSITE" id="PS51891">
    <property type="entry name" value="CENP_V_GFA"/>
    <property type="match status" value="1"/>
</dbReference>
<proteinExistence type="inferred from homology"/>
<organism evidence="6 7">
    <name type="scientific">Apatococcus lobatus</name>
    <dbReference type="NCBI Taxonomy" id="904363"/>
    <lineage>
        <taxon>Eukaryota</taxon>
        <taxon>Viridiplantae</taxon>
        <taxon>Chlorophyta</taxon>
        <taxon>core chlorophytes</taxon>
        <taxon>Trebouxiophyceae</taxon>
        <taxon>Chlorellales</taxon>
        <taxon>Chlorellaceae</taxon>
        <taxon>Apatococcus</taxon>
    </lineage>
</organism>
<dbReference type="AlphaFoldDB" id="A0AAW1QAU7"/>
<accession>A0AAW1QAU7</accession>
<dbReference type="Proteomes" id="UP001438707">
    <property type="component" value="Unassembled WGS sequence"/>
</dbReference>
<evidence type="ECO:0000313" key="7">
    <source>
        <dbReference type="Proteomes" id="UP001438707"/>
    </source>
</evidence>
<dbReference type="Pfam" id="PF04828">
    <property type="entry name" value="GFA"/>
    <property type="match status" value="1"/>
</dbReference>
<gene>
    <name evidence="6" type="ORF">WJX74_010017</name>
</gene>
<evidence type="ECO:0000256" key="4">
    <source>
        <dbReference type="ARBA" id="ARBA00023239"/>
    </source>
</evidence>
<feature type="domain" description="CENP-V/GFA" evidence="5">
    <location>
        <begin position="31"/>
        <end position="163"/>
    </location>
</feature>
<evidence type="ECO:0000256" key="3">
    <source>
        <dbReference type="ARBA" id="ARBA00022833"/>
    </source>
</evidence>
<comment type="caution">
    <text evidence="6">The sequence shown here is derived from an EMBL/GenBank/DDBJ whole genome shotgun (WGS) entry which is preliminary data.</text>
</comment>
<keyword evidence="4" id="KW-0456">Lyase</keyword>
<keyword evidence="7" id="KW-1185">Reference proteome</keyword>
<evidence type="ECO:0000313" key="6">
    <source>
        <dbReference type="EMBL" id="KAK9819231.1"/>
    </source>
</evidence>
<dbReference type="SUPFAM" id="SSF51316">
    <property type="entry name" value="Mss4-like"/>
    <property type="match status" value="1"/>
</dbReference>
<dbReference type="GO" id="GO:0046872">
    <property type="term" value="F:metal ion binding"/>
    <property type="evidence" value="ECO:0007669"/>
    <property type="project" value="UniProtKB-KW"/>
</dbReference>
<dbReference type="EMBL" id="JALJOS010000049">
    <property type="protein sequence ID" value="KAK9819231.1"/>
    <property type="molecule type" value="Genomic_DNA"/>
</dbReference>
<dbReference type="Gene3D" id="3.90.1590.10">
    <property type="entry name" value="glutathione-dependent formaldehyde- activating enzyme (gfa)"/>
    <property type="match status" value="1"/>
</dbReference>
<sequence length="176" mass="19765">MHEGPPRAAPDWQTKSPYQIENPQKGFDKKYTAACHCGAVEFAASEDPLDVKYCHCKVCQRVHGAPFQWAAIFRKTSILFTKGIEQLEFYNTANGSKDHQLPSKVLCKECHSPLADEGRNMFLAFPTAFRFEHGKVPAAFRPSCHIFYGSRVVDIPDGAPKFEGMKGDSKELPETR</sequence>
<keyword evidence="3" id="KW-0862">Zinc</keyword>
<keyword evidence="2" id="KW-0479">Metal-binding</keyword>
<reference evidence="6 7" key="1">
    <citation type="journal article" date="2024" name="Nat. Commun.">
        <title>Phylogenomics reveals the evolutionary origins of lichenization in chlorophyte algae.</title>
        <authorList>
            <person name="Puginier C."/>
            <person name="Libourel C."/>
            <person name="Otte J."/>
            <person name="Skaloud P."/>
            <person name="Haon M."/>
            <person name="Grisel S."/>
            <person name="Petersen M."/>
            <person name="Berrin J.G."/>
            <person name="Delaux P.M."/>
            <person name="Dal Grande F."/>
            <person name="Keller J."/>
        </authorList>
    </citation>
    <scope>NUCLEOTIDE SEQUENCE [LARGE SCALE GENOMIC DNA]</scope>
    <source>
        <strain evidence="6 7">SAG 2145</strain>
    </source>
</reference>
<protein>
    <recommendedName>
        <fullName evidence="5">CENP-V/GFA domain-containing protein</fullName>
    </recommendedName>
</protein>
<dbReference type="GO" id="GO:0016846">
    <property type="term" value="F:carbon-sulfur lyase activity"/>
    <property type="evidence" value="ECO:0007669"/>
    <property type="project" value="InterPro"/>
</dbReference>
<comment type="similarity">
    <text evidence="1">Belongs to the Gfa family.</text>
</comment>
<name>A0AAW1QAU7_9CHLO</name>
<dbReference type="InterPro" id="IPR006913">
    <property type="entry name" value="CENP-V/GFA"/>
</dbReference>
<evidence type="ECO:0000256" key="2">
    <source>
        <dbReference type="ARBA" id="ARBA00022723"/>
    </source>
</evidence>
<dbReference type="PANTHER" id="PTHR33337">
    <property type="entry name" value="GFA DOMAIN-CONTAINING PROTEIN"/>
    <property type="match status" value="1"/>
</dbReference>
<dbReference type="InterPro" id="IPR011057">
    <property type="entry name" value="Mss4-like_sf"/>
</dbReference>
<evidence type="ECO:0000256" key="1">
    <source>
        <dbReference type="ARBA" id="ARBA00005495"/>
    </source>
</evidence>
<evidence type="ECO:0000259" key="5">
    <source>
        <dbReference type="PROSITE" id="PS51891"/>
    </source>
</evidence>
<dbReference type="PANTHER" id="PTHR33337:SF40">
    <property type="entry name" value="CENP-V_GFA DOMAIN-CONTAINING PROTEIN-RELATED"/>
    <property type="match status" value="1"/>
</dbReference>